<dbReference type="Proteomes" id="UP001596047">
    <property type="component" value="Unassembled WGS sequence"/>
</dbReference>
<dbReference type="EMBL" id="JBHSOW010000024">
    <property type="protein sequence ID" value="MFC5648813.1"/>
    <property type="molecule type" value="Genomic_DNA"/>
</dbReference>
<evidence type="ECO:0000313" key="1">
    <source>
        <dbReference type="EMBL" id="MFC5648813.1"/>
    </source>
</evidence>
<organism evidence="1 2">
    <name type="scientific">Paenibacillus solisilvae</name>
    <dbReference type="NCBI Taxonomy" id="2486751"/>
    <lineage>
        <taxon>Bacteria</taxon>
        <taxon>Bacillati</taxon>
        <taxon>Bacillota</taxon>
        <taxon>Bacilli</taxon>
        <taxon>Bacillales</taxon>
        <taxon>Paenibacillaceae</taxon>
        <taxon>Paenibacillus</taxon>
    </lineage>
</organism>
<gene>
    <name evidence="1" type="ORF">ACFPYJ_06665</name>
</gene>
<sequence length="190" mass="21417">MDQEYVAIQSSNNEIDVNPASKSNYQSTAQLQAYKHTTETLPVTITMEQALSLNEFEAFVSRYGVMVEGYQLRQLEQLPDGTYDRITLMASPKRGKLIPEGLSELRESPNFIGVIAIYGNLPGQAYERTSNDKNVFTADITAQLLKEELQGNRQIEDMVSSRKVTIDVNVPNLYWELEDAGIVQYDEAIN</sequence>
<proteinExistence type="predicted"/>
<keyword evidence="2" id="KW-1185">Reference proteome</keyword>
<name>A0ABW0VU87_9BACL</name>
<protein>
    <submittedName>
        <fullName evidence="1">Uncharacterized protein</fullName>
    </submittedName>
</protein>
<reference evidence="2" key="1">
    <citation type="journal article" date="2019" name="Int. J. Syst. Evol. Microbiol.">
        <title>The Global Catalogue of Microorganisms (GCM) 10K type strain sequencing project: providing services to taxonomists for standard genome sequencing and annotation.</title>
        <authorList>
            <consortium name="The Broad Institute Genomics Platform"/>
            <consortium name="The Broad Institute Genome Sequencing Center for Infectious Disease"/>
            <person name="Wu L."/>
            <person name="Ma J."/>
        </authorList>
    </citation>
    <scope>NUCLEOTIDE SEQUENCE [LARGE SCALE GENOMIC DNA]</scope>
    <source>
        <strain evidence="2">CGMCC 1.3240</strain>
    </source>
</reference>
<comment type="caution">
    <text evidence="1">The sequence shown here is derived from an EMBL/GenBank/DDBJ whole genome shotgun (WGS) entry which is preliminary data.</text>
</comment>
<dbReference type="RefSeq" id="WP_379187303.1">
    <property type="nucleotide sequence ID" value="NZ_JBHSOW010000024.1"/>
</dbReference>
<accession>A0ABW0VU87</accession>
<evidence type="ECO:0000313" key="2">
    <source>
        <dbReference type="Proteomes" id="UP001596047"/>
    </source>
</evidence>